<dbReference type="InterPro" id="IPR042307">
    <property type="entry name" value="Reeler_sf"/>
</dbReference>
<dbReference type="RefSeq" id="XP_780578.4">
    <property type="nucleotide sequence ID" value="XM_775485.5"/>
</dbReference>
<protein>
    <recommendedName>
        <fullName evidence="3">Reelin domain-containing protein</fullName>
    </recommendedName>
</protein>
<dbReference type="OrthoDB" id="6418377at2759"/>
<dbReference type="KEGG" id="spu:575068"/>
<evidence type="ECO:0000256" key="2">
    <source>
        <dbReference type="SAM" id="SignalP"/>
    </source>
</evidence>
<dbReference type="InterPro" id="IPR002861">
    <property type="entry name" value="Reeler_dom"/>
</dbReference>
<keyword evidence="5" id="KW-1185">Reference proteome</keyword>
<keyword evidence="2" id="KW-0732">Signal</keyword>
<organism evidence="4 5">
    <name type="scientific">Strongylocentrotus purpuratus</name>
    <name type="common">Purple sea urchin</name>
    <dbReference type="NCBI Taxonomy" id="7668"/>
    <lineage>
        <taxon>Eukaryota</taxon>
        <taxon>Metazoa</taxon>
        <taxon>Echinodermata</taxon>
        <taxon>Eleutherozoa</taxon>
        <taxon>Echinozoa</taxon>
        <taxon>Echinoidea</taxon>
        <taxon>Euechinoidea</taxon>
        <taxon>Echinacea</taxon>
        <taxon>Camarodonta</taxon>
        <taxon>Echinidea</taxon>
        <taxon>Strongylocentrotidae</taxon>
        <taxon>Strongylocentrotus</taxon>
    </lineage>
</organism>
<feature type="domain" description="Reelin" evidence="3">
    <location>
        <begin position="27"/>
        <end position="194"/>
    </location>
</feature>
<dbReference type="PROSITE" id="PS51019">
    <property type="entry name" value="REELIN"/>
    <property type="match status" value="1"/>
</dbReference>
<dbReference type="Pfam" id="PF02014">
    <property type="entry name" value="Reeler"/>
    <property type="match status" value="1"/>
</dbReference>
<dbReference type="Gene3D" id="2.60.40.4060">
    <property type="entry name" value="Reeler domain"/>
    <property type="match status" value="1"/>
</dbReference>
<dbReference type="CDD" id="cd08544">
    <property type="entry name" value="Reeler"/>
    <property type="match status" value="1"/>
</dbReference>
<dbReference type="EnsemblMetazoa" id="XM_775485">
    <property type="protein sequence ID" value="XP_780578"/>
    <property type="gene ID" value="LOC575068"/>
</dbReference>
<evidence type="ECO:0000313" key="5">
    <source>
        <dbReference type="Proteomes" id="UP000007110"/>
    </source>
</evidence>
<reference evidence="4" key="2">
    <citation type="submission" date="2021-01" db="UniProtKB">
        <authorList>
            <consortium name="EnsemblMetazoa"/>
        </authorList>
    </citation>
    <scope>IDENTIFICATION</scope>
</reference>
<name>A0A7M7RBV5_STRPU</name>
<dbReference type="InterPro" id="IPR051237">
    <property type="entry name" value="Ferric-chelate_Red/DefProt"/>
</dbReference>
<dbReference type="Proteomes" id="UP000007110">
    <property type="component" value="Unassembled WGS sequence"/>
</dbReference>
<evidence type="ECO:0000256" key="1">
    <source>
        <dbReference type="SAM" id="MobiDB-lite"/>
    </source>
</evidence>
<dbReference type="InParanoid" id="A0A7M7RBV5"/>
<dbReference type="PANTHER" id="PTHR45828">
    <property type="entry name" value="CYTOCHROME B561/FERRIC REDUCTASE TRANSMEMBRANE"/>
    <property type="match status" value="1"/>
</dbReference>
<sequence length="229" mass="25749">MSNMALPVRNSRLVLVLTTILLQFISSNVHAYPDGAPKEACADAAPQHHTTDGEIIEPHEGPSPYSFTVDSKEYKIGHKITVTIEGSQAYGGFLIQARSVGGQEPVGHFSSLPDNAQLRGCMTEDDGVTHTSPDDKLPGIMFMWHTKKDVGTIEFFGTVAQDHDVFWTEIKSSEIQHKTESKIRHLKFDATEDEFHHLEDKATSAWKTLLRNRTMALEDLYRKHRQLHN</sequence>
<dbReference type="PANTHER" id="PTHR45828:SF42">
    <property type="entry name" value="DEFENSE PROTEIN L(2)34FC"/>
    <property type="match status" value="1"/>
</dbReference>
<feature type="compositionally biased region" description="Basic and acidic residues" evidence="1">
    <location>
        <begin position="49"/>
        <end position="60"/>
    </location>
</feature>
<evidence type="ECO:0000313" key="4">
    <source>
        <dbReference type="EnsemblMetazoa" id="XP_780578"/>
    </source>
</evidence>
<feature type="chain" id="PRO_5029611144" description="Reelin domain-containing protein" evidence="2">
    <location>
        <begin position="32"/>
        <end position="229"/>
    </location>
</feature>
<dbReference type="GeneID" id="575068"/>
<proteinExistence type="predicted"/>
<feature type="region of interest" description="Disordered" evidence="1">
    <location>
        <begin position="39"/>
        <end position="62"/>
    </location>
</feature>
<reference evidence="5" key="1">
    <citation type="submission" date="2015-02" db="EMBL/GenBank/DDBJ databases">
        <title>Genome sequencing for Strongylocentrotus purpuratus.</title>
        <authorList>
            <person name="Murali S."/>
            <person name="Liu Y."/>
            <person name="Vee V."/>
            <person name="English A."/>
            <person name="Wang M."/>
            <person name="Skinner E."/>
            <person name="Han Y."/>
            <person name="Muzny D.M."/>
            <person name="Worley K.C."/>
            <person name="Gibbs R.A."/>
        </authorList>
    </citation>
    <scope>NUCLEOTIDE SEQUENCE</scope>
</reference>
<feature type="signal peptide" evidence="2">
    <location>
        <begin position="1"/>
        <end position="31"/>
    </location>
</feature>
<dbReference type="AlphaFoldDB" id="A0A7M7RBV5"/>
<dbReference type="OMA" id="LENFWVG"/>
<dbReference type="GO" id="GO:0016020">
    <property type="term" value="C:membrane"/>
    <property type="evidence" value="ECO:0000318"/>
    <property type="project" value="GO_Central"/>
</dbReference>
<accession>A0A7M7RBV5</accession>
<evidence type="ECO:0000259" key="3">
    <source>
        <dbReference type="PROSITE" id="PS51019"/>
    </source>
</evidence>